<evidence type="ECO:0000256" key="1">
    <source>
        <dbReference type="SAM" id="Coils"/>
    </source>
</evidence>
<reference evidence="3" key="1">
    <citation type="submission" date="2016-05" db="EMBL/GenBank/DDBJ databases">
        <authorList>
            <person name="Wang W."/>
            <person name="Zhu L."/>
        </authorList>
    </citation>
    <scope>NUCLEOTIDE SEQUENCE [LARGE SCALE GENOMIC DNA]</scope>
    <source>
        <strain evidence="3">W-2</strain>
    </source>
</reference>
<evidence type="ECO:0000313" key="2">
    <source>
        <dbReference type="EMBL" id="OAT73848.1"/>
    </source>
</evidence>
<evidence type="ECO:0008006" key="4">
    <source>
        <dbReference type="Google" id="ProtNLM"/>
    </source>
</evidence>
<keyword evidence="1" id="KW-0175">Coiled coil</keyword>
<dbReference type="Proteomes" id="UP000078290">
    <property type="component" value="Unassembled WGS sequence"/>
</dbReference>
<name>A0A1B7KUU4_PARTM</name>
<dbReference type="OrthoDB" id="2942102at2"/>
<feature type="coiled-coil region" evidence="1">
    <location>
        <begin position="21"/>
        <end position="71"/>
    </location>
</feature>
<accession>A0A1B7KUU4</accession>
<dbReference type="EMBL" id="LXMA01000006">
    <property type="protein sequence ID" value="OAT73848.1"/>
    <property type="molecule type" value="Genomic_DNA"/>
</dbReference>
<evidence type="ECO:0000313" key="3">
    <source>
        <dbReference type="Proteomes" id="UP000078290"/>
    </source>
</evidence>
<protein>
    <recommendedName>
        <fullName evidence="4">YgaB-like protein</fullName>
    </recommendedName>
</protein>
<dbReference type="InterPro" id="IPR025572">
    <property type="entry name" value="YgaB"/>
</dbReference>
<dbReference type="Pfam" id="PF14182">
    <property type="entry name" value="YgaB"/>
    <property type="match status" value="1"/>
</dbReference>
<comment type="caution">
    <text evidence="2">The sequence shown here is derived from an EMBL/GenBank/DDBJ whole genome shotgun (WGS) entry which is preliminary data.</text>
</comment>
<proteinExistence type="predicted"/>
<organism evidence="2 3">
    <name type="scientific">Parageobacillus thermoglucosidasius</name>
    <name type="common">Geobacillus thermoglucosidasius</name>
    <dbReference type="NCBI Taxonomy" id="1426"/>
    <lineage>
        <taxon>Bacteria</taxon>
        <taxon>Bacillati</taxon>
        <taxon>Bacillota</taxon>
        <taxon>Bacilli</taxon>
        <taxon>Bacillales</taxon>
        <taxon>Anoxybacillaceae</taxon>
        <taxon>Parageobacillus</taxon>
    </lineage>
</organism>
<dbReference type="RefSeq" id="WP_064550594.1">
    <property type="nucleotide sequence ID" value="NZ_LXMA01000006.1"/>
</dbReference>
<sequence>MDLFEHLVNEQLKTMDKLLFLHSEIERCQAIEKQLIELQQEAKLQSIQEEIRQMKRQLKEIQKMFEKQTEEVILSYQNERRHTREPSSTR</sequence>
<gene>
    <name evidence="2" type="ORF">A7K69_17485</name>
</gene>
<dbReference type="AlphaFoldDB" id="A0A1B7KUU4"/>